<dbReference type="Gene3D" id="1.10.10.10">
    <property type="entry name" value="Winged helix-like DNA-binding domain superfamily/Winged helix DNA-binding domain"/>
    <property type="match status" value="1"/>
</dbReference>
<sequence length="228" mass="25620">MTNSNKGRMLLKHVNQYSLARDFDVSDRQRSATPRTPKTDALKSLLDANPSQTQEELAEQLGVDKATVSRRLHEMGKIHAGQPTTSTAKPNTRAKNVLLCIWWDMKGMLFYELLQPGETVIAERYGRQLIDLFNAIEQKRAFTGQESPKAILLHDTARPHLRLRSPPSHGVFATFCVFGLPLIPVDAELSSGTALSRCENGSMILLPPSRCHFFTKESESYLRDARRS</sequence>
<dbReference type="InterPro" id="IPR001387">
    <property type="entry name" value="Cro/C1-type_HTH"/>
</dbReference>
<dbReference type="InterPro" id="IPR036390">
    <property type="entry name" value="WH_DNA-bd_sf"/>
</dbReference>
<dbReference type="InterPro" id="IPR036388">
    <property type="entry name" value="WH-like_DNA-bd_sf"/>
</dbReference>
<proteinExistence type="predicted"/>
<evidence type="ECO:0000313" key="2">
    <source>
        <dbReference type="Proteomes" id="UP000095283"/>
    </source>
</evidence>
<dbReference type="WBParaSite" id="Hba_12404">
    <property type="protein sequence ID" value="Hba_12404"/>
    <property type="gene ID" value="Hba_12404"/>
</dbReference>
<evidence type="ECO:0000313" key="3">
    <source>
        <dbReference type="WBParaSite" id="Hba_12404"/>
    </source>
</evidence>
<dbReference type="AlphaFoldDB" id="A0A1I7X4D8"/>
<dbReference type="PANTHER" id="PTHR46060:SF1">
    <property type="entry name" value="MARINER MOS1 TRANSPOSASE-LIKE PROTEIN"/>
    <property type="match status" value="1"/>
</dbReference>
<dbReference type="PROSITE" id="PS50943">
    <property type="entry name" value="HTH_CROC1"/>
    <property type="match status" value="1"/>
</dbReference>
<keyword evidence="2" id="KW-1185">Reference proteome</keyword>
<organism evidence="2 3">
    <name type="scientific">Heterorhabditis bacteriophora</name>
    <name type="common">Entomopathogenic nematode worm</name>
    <dbReference type="NCBI Taxonomy" id="37862"/>
    <lineage>
        <taxon>Eukaryota</taxon>
        <taxon>Metazoa</taxon>
        <taxon>Ecdysozoa</taxon>
        <taxon>Nematoda</taxon>
        <taxon>Chromadorea</taxon>
        <taxon>Rhabditida</taxon>
        <taxon>Rhabditina</taxon>
        <taxon>Rhabditomorpha</taxon>
        <taxon>Strongyloidea</taxon>
        <taxon>Heterorhabditidae</taxon>
        <taxon>Heterorhabditis</taxon>
    </lineage>
</organism>
<evidence type="ECO:0000259" key="1">
    <source>
        <dbReference type="PROSITE" id="PS50943"/>
    </source>
</evidence>
<dbReference type="SUPFAM" id="SSF46785">
    <property type="entry name" value="Winged helix' DNA-binding domain"/>
    <property type="match status" value="1"/>
</dbReference>
<dbReference type="Pfam" id="PF01359">
    <property type="entry name" value="Transposase_1"/>
    <property type="match status" value="1"/>
</dbReference>
<name>A0A1I7X4D8_HETBA</name>
<dbReference type="Pfam" id="PF13412">
    <property type="entry name" value="HTH_24"/>
    <property type="match status" value="1"/>
</dbReference>
<dbReference type="InterPro" id="IPR001888">
    <property type="entry name" value="Transposase_1"/>
</dbReference>
<dbReference type="Proteomes" id="UP000095283">
    <property type="component" value="Unplaced"/>
</dbReference>
<dbReference type="PANTHER" id="PTHR46060">
    <property type="entry name" value="MARINER MOS1 TRANSPOSASE-LIKE PROTEIN"/>
    <property type="match status" value="1"/>
</dbReference>
<reference evidence="3" key="1">
    <citation type="submission" date="2016-11" db="UniProtKB">
        <authorList>
            <consortium name="WormBaseParasite"/>
        </authorList>
    </citation>
    <scope>IDENTIFICATION</scope>
</reference>
<protein>
    <submittedName>
        <fullName evidence="3">HTH cro/C1-type domain-containing protein</fullName>
    </submittedName>
</protein>
<dbReference type="InterPro" id="IPR052709">
    <property type="entry name" value="Transposase-MT_Hybrid"/>
</dbReference>
<feature type="domain" description="HTH cro/C1-type" evidence="1">
    <location>
        <begin position="53"/>
        <end position="70"/>
    </location>
</feature>
<accession>A0A1I7X4D8</accession>